<sequence length="708" mass="79826">MKKLCYIMAFAGFFLSINSTVATSLPRGVTSKTFADPPNEFRLIQYKLNSQKRMDYSQWGIGGYMAFFYRDLYKQGAQGLERIGPLVDAAHASGQPVWLADDWGYPSGMAGGRVVAENPDFEVRSLVMLTQKGSGQKPISWSLPKNLHDIVSATLYPLKKGAIDLGAGTQLTPKRKTVSGKGITGPWELRVFARYTRSKNVQAQSTMPQFGHTGRYPDLMNRKAMGRFIANMHEPILKQIKDPGSKVQGFYCNEPNLMQTAWQTNEQYACTPWNDDLPTLFKKMHGYDLMDILSYLFEGNGIEARRARIHYRQTVAELLTDSFSRQIKTWCNKRGIKSSGHFLLNDYLPQHVQGYGDMMKFVSEFDVPALDIPIPNPDQFMSFRYQQSRFFSSVTAWEKGKETLMLLDPIIGGYGRVRLTPDLPLLINSVNMASFHGVNSFSSYLKLSSSPNVQGYSKDEYRWLNEYTGRITQVLRGAHRDAGVALYYPIAMFQADLLASRDRWRVINMQHTKRQNAWDNTEKVLLNGDIEYMIVHPEGLAEANIEQGRMIIGHGHYHTLIMPQIDIIPLMVVKKLREFQQAGGKVIWVEMVPRLSENKHHENTVKKAMAGVKLTKLKQLSAAIPKSYSSDFNLSFSPGSKSLAIARFRQDGKPIYLLVNREQKPITASVAGKGRVSLLDPSSGKISSVRLPAKLPMAGIRSLLLIPN</sequence>
<dbReference type="eggNOG" id="COG3250">
    <property type="taxonomic scope" value="Bacteria"/>
</dbReference>
<dbReference type="STRING" id="313628.LNTAR_07119"/>
<dbReference type="Proteomes" id="UP000004947">
    <property type="component" value="Unassembled WGS sequence"/>
</dbReference>
<reference evidence="2 3" key="1">
    <citation type="journal article" date="2010" name="J. Bacteriol.">
        <title>Genome sequence of Lentisphaera araneosa HTCC2155T, the type species of the order Lentisphaerales in the phylum Lentisphaerae.</title>
        <authorList>
            <person name="Thrash J.C."/>
            <person name="Cho J.C."/>
            <person name="Vergin K.L."/>
            <person name="Morris R.M."/>
            <person name="Giovannoni S.J."/>
        </authorList>
    </citation>
    <scope>NUCLEOTIDE SEQUENCE [LARGE SCALE GENOMIC DNA]</scope>
    <source>
        <strain evidence="2 3">HTCC2155</strain>
    </source>
</reference>
<dbReference type="RefSeq" id="WP_007279202.1">
    <property type="nucleotide sequence ID" value="NZ_ABCK01000012.1"/>
</dbReference>
<accession>A6DMV9</accession>
<evidence type="ECO:0008006" key="4">
    <source>
        <dbReference type="Google" id="ProtNLM"/>
    </source>
</evidence>
<feature type="chain" id="PRO_5002691258" description="Glycoside hydrolase family 42 N-terminal domain-containing protein" evidence="1">
    <location>
        <begin position="23"/>
        <end position="708"/>
    </location>
</feature>
<dbReference type="EMBL" id="ABCK01000012">
    <property type="protein sequence ID" value="EDM26995.1"/>
    <property type="molecule type" value="Genomic_DNA"/>
</dbReference>
<dbReference type="PANTHER" id="PTHR36848:SF2">
    <property type="entry name" value="SECRETED PROTEIN"/>
    <property type="match status" value="1"/>
</dbReference>
<feature type="signal peptide" evidence="1">
    <location>
        <begin position="1"/>
        <end position="22"/>
    </location>
</feature>
<protein>
    <recommendedName>
        <fullName evidence="4">Glycoside hydrolase family 42 N-terminal domain-containing protein</fullName>
    </recommendedName>
</protein>
<dbReference type="AlphaFoldDB" id="A6DMV9"/>
<proteinExistence type="predicted"/>
<name>A6DMV9_9BACT</name>
<dbReference type="PANTHER" id="PTHR36848">
    <property type="entry name" value="DNA-BINDING PROTEIN (PUTATIVE SECRETED PROTEIN)-RELATED"/>
    <property type="match status" value="1"/>
</dbReference>
<gene>
    <name evidence="2" type="ORF">LNTAR_07119</name>
</gene>
<evidence type="ECO:0000313" key="2">
    <source>
        <dbReference type="EMBL" id="EDM26995.1"/>
    </source>
</evidence>
<dbReference type="InterPro" id="IPR053161">
    <property type="entry name" value="Ulvan_degrading_GH"/>
</dbReference>
<comment type="caution">
    <text evidence="2">The sequence shown here is derived from an EMBL/GenBank/DDBJ whole genome shotgun (WGS) entry which is preliminary data.</text>
</comment>
<evidence type="ECO:0000256" key="1">
    <source>
        <dbReference type="SAM" id="SignalP"/>
    </source>
</evidence>
<evidence type="ECO:0000313" key="3">
    <source>
        <dbReference type="Proteomes" id="UP000004947"/>
    </source>
</evidence>
<keyword evidence="3" id="KW-1185">Reference proteome</keyword>
<keyword evidence="1" id="KW-0732">Signal</keyword>
<organism evidence="2 3">
    <name type="scientific">Lentisphaera araneosa HTCC2155</name>
    <dbReference type="NCBI Taxonomy" id="313628"/>
    <lineage>
        <taxon>Bacteria</taxon>
        <taxon>Pseudomonadati</taxon>
        <taxon>Lentisphaerota</taxon>
        <taxon>Lentisphaeria</taxon>
        <taxon>Lentisphaerales</taxon>
        <taxon>Lentisphaeraceae</taxon>
        <taxon>Lentisphaera</taxon>
    </lineage>
</organism>
<dbReference type="OrthoDB" id="9761519at2"/>